<name>A0A849VQ76_9HYPH</name>
<evidence type="ECO:0000313" key="4">
    <source>
        <dbReference type="Proteomes" id="UP000550508"/>
    </source>
</evidence>
<dbReference type="SUPFAM" id="SSF51126">
    <property type="entry name" value="Pectin lyase-like"/>
    <property type="match status" value="2"/>
</dbReference>
<dbReference type="InterPro" id="IPR006626">
    <property type="entry name" value="PbH1"/>
</dbReference>
<dbReference type="Proteomes" id="UP000550508">
    <property type="component" value="Unassembled WGS sequence"/>
</dbReference>
<protein>
    <submittedName>
        <fullName evidence="3">TIGR03808 family TAT-translocated repetitive protein</fullName>
    </submittedName>
</protein>
<dbReference type="RefSeq" id="WP_174207644.1">
    <property type="nucleotide sequence ID" value="NZ_JABUMX010000001.1"/>
</dbReference>
<dbReference type="InterPro" id="IPR022388">
    <property type="entry name" value="CHP03808"/>
</dbReference>
<proteinExistence type="predicted"/>
<dbReference type="Gene3D" id="2.160.20.10">
    <property type="entry name" value="Single-stranded right-handed beta-helix, Pectin lyase-like"/>
    <property type="match status" value="1"/>
</dbReference>
<dbReference type="Pfam" id="PF12708">
    <property type="entry name" value="Pect-lyase_RHGA_epim"/>
    <property type="match status" value="1"/>
</dbReference>
<dbReference type="AlphaFoldDB" id="A0A849VQ76"/>
<evidence type="ECO:0000259" key="1">
    <source>
        <dbReference type="Pfam" id="PF12708"/>
    </source>
</evidence>
<feature type="domain" description="Rhamnogalacturonase A/B/Epimerase-like pectate lyase" evidence="1">
    <location>
        <begin position="35"/>
        <end position="104"/>
    </location>
</feature>
<dbReference type="EMBL" id="JABUMX010000001">
    <property type="protein sequence ID" value="NTS30240.1"/>
    <property type="molecule type" value="Genomic_DNA"/>
</dbReference>
<dbReference type="SMART" id="SM00710">
    <property type="entry name" value="PbH1"/>
    <property type="match status" value="11"/>
</dbReference>
<feature type="domain" description="Right handed beta helix" evidence="2">
    <location>
        <begin position="212"/>
        <end position="367"/>
    </location>
</feature>
<evidence type="ECO:0000259" key="2">
    <source>
        <dbReference type="Pfam" id="PF13229"/>
    </source>
</evidence>
<organism evidence="3 4">
    <name type="scientific">Phyllobacterium pellucidum</name>
    <dbReference type="NCBI Taxonomy" id="2740464"/>
    <lineage>
        <taxon>Bacteria</taxon>
        <taxon>Pseudomonadati</taxon>
        <taxon>Pseudomonadota</taxon>
        <taxon>Alphaproteobacteria</taxon>
        <taxon>Hyphomicrobiales</taxon>
        <taxon>Phyllobacteriaceae</taxon>
        <taxon>Phyllobacterium</taxon>
    </lineage>
</organism>
<dbReference type="InterPro" id="IPR011050">
    <property type="entry name" value="Pectin_lyase_fold/virulence"/>
</dbReference>
<dbReference type="NCBIfam" id="TIGR03808">
    <property type="entry name" value="RR_plus_rpt_1"/>
    <property type="match status" value="1"/>
</dbReference>
<comment type="caution">
    <text evidence="3">The sequence shown here is derived from an EMBL/GenBank/DDBJ whole genome shotgun (WGS) entry which is preliminary data.</text>
</comment>
<dbReference type="Pfam" id="PF13229">
    <property type="entry name" value="Beta_helix"/>
    <property type="match status" value="1"/>
</dbReference>
<keyword evidence="4" id="KW-1185">Reference proteome</keyword>
<dbReference type="InterPro" id="IPR024535">
    <property type="entry name" value="RHGA/B-epi-like_pectate_lyase"/>
</dbReference>
<accession>A0A849VQ76</accession>
<dbReference type="InterPro" id="IPR012334">
    <property type="entry name" value="Pectin_lyas_fold"/>
</dbReference>
<gene>
    <name evidence="3" type="ORF">HQ945_03140</name>
</gene>
<sequence length="447" mass="46105">MISRRLVLAGLTGVAFNHDFQQVAQAASNASEPLNAVDYGLQPGSTQDQTAKFNALLESASAKGNQVFLPAGSYIVSAILCPSYVNILGVTGQSRIVYAGTSGFVQANDSKLIQFTGLVFDGNGKELGDKAKGLIEANNVRTLLIRDCTIVGSAQNGLSLFQSGGAIDGNRISGVADAAIFAANSADLAITRNTISDCGNGGILVHRYDKGRDGTIISGNRVQKIRADSGGTGQNGNGINIYKADNVIVADNVVSNCAFTAVRGNSAGNIQITGNNCTGSGETAIYSEFAFEGAIIANNIVDGAANGISIVNFDDGGRLGTCTGNIVRNLSVKGPYAGTFGIGISAEADSTITGNLVEGAPTYGLQLGWGPYMRNLVASSNIIRNSGEGIYVTVVDGVGPAIITDNIIQGATKGAIVGHKWEEVAIKDLTQKGSAYPNLVVERNIVS</sequence>
<reference evidence="3 4" key="1">
    <citation type="submission" date="2020-05" db="EMBL/GenBank/DDBJ databases">
        <authorList>
            <person name="Kim M.K."/>
        </authorList>
    </citation>
    <scope>NUCLEOTIDE SEQUENCE [LARGE SCALE GENOMIC DNA]</scope>
    <source>
        <strain evidence="3 4">BT25</strain>
    </source>
</reference>
<dbReference type="InterPro" id="IPR039448">
    <property type="entry name" value="Beta_helix"/>
</dbReference>
<evidence type="ECO:0000313" key="3">
    <source>
        <dbReference type="EMBL" id="NTS30240.1"/>
    </source>
</evidence>